<feature type="transmembrane region" description="Helical" evidence="1">
    <location>
        <begin position="82"/>
        <end position="107"/>
    </location>
</feature>
<gene>
    <name evidence="2" type="ORF">BLM47_02420</name>
</gene>
<organism evidence="2 3">
    <name type="scientific">Candidatus Reconcilbacillus cellulovorans</name>
    <dbReference type="NCBI Taxonomy" id="1906605"/>
    <lineage>
        <taxon>Bacteria</taxon>
        <taxon>Bacillati</taxon>
        <taxon>Bacillota</taxon>
        <taxon>Bacilli</taxon>
        <taxon>Bacillales</taxon>
        <taxon>Paenibacillaceae</taxon>
        <taxon>Candidatus Reconcilbacillus</taxon>
    </lineage>
</organism>
<protein>
    <recommendedName>
        <fullName evidence="4">KinB signaling pathway activation protein</fullName>
    </recommendedName>
</protein>
<feature type="transmembrane region" description="Helical" evidence="1">
    <location>
        <begin position="7"/>
        <end position="28"/>
    </location>
</feature>
<dbReference type="Pfam" id="PF14089">
    <property type="entry name" value="KbaA"/>
    <property type="match status" value="1"/>
</dbReference>
<accession>A0A2A6E2Y7</accession>
<keyword evidence="1" id="KW-0812">Transmembrane</keyword>
<evidence type="ECO:0000313" key="2">
    <source>
        <dbReference type="EMBL" id="PDO11343.1"/>
    </source>
</evidence>
<comment type="caution">
    <text evidence="2">The sequence shown here is derived from an EMBL/GenBank/DDBJ whole genome shotgun (WGS) entry which is preliminary data.</text>
</comment>
<dbReference type="InterPro" id="IPR024164">
    <property type="entry name" value="KinB-signalling_activ"/>
</dbReference>
<evidence type="ECO:0000313" key="3">
    <source>
        <dbReference type="Proteomes" id="UP000243688"/>
    </source>
</evidence>
<feature type="transmembrane region" description="Helical" evidence="1">
    <location>
        <begin position="145"/>
        <end position="163"/>
    </location>
</feature>
<dbReference type="GO" id="GO:0045881">
    <property type="term" value="P:positive regulation of sporulation resulting in formation of a cellular spore"/>
    <property type="evidence" value="ECO:0007669"/>
    <property type="project" value="InterPro"/>
</dbReference>
<dbReference type="SMART" id="SM01251">
    <property type="entry name" value="KbaA"/>
    <property type="match status" value="1"/>
</dbReference>
<reference evidence="2 3" key="1">
    <citation type="submission" date="2016-12" db="EMBL/GenBank/DDBJ databases">
        <title>Candidatus Reconcilibacillus cellulovorans genome.</title>
        <authorList>
            <person name="Kolinko S."/>
            <person name="Wu Y.-W."/>
            <person name="Tachea F."/>
            <person name="Denzel E."/>
            <person name="Hiras J."/>
            <person name="Baecker N."/>
            <person name="Chan L.J."/>
            <person name="Eichorst S.A."/>
            <person name="Frey D."/>
            <person name="Adams P.D."/>
            <person name="Pray T."/>
            <person name="Tanjore D."/>
            <person name="Petzold C.J."/>
            <person name="Gladden J.M."/>
            <person name="Simmons B.A."/>
            <person name="Singer S.W."/>
        </authorList>
    </citation>
    <scope>NUCLEOTIDE SEQUENCE [LARGE SCALE GENOMIC DNA]</scope>
    <source>
        <strain evidence="2">JTherm</strain>
    </source>
</reference>
<keyword evidence="1" id="KW-1133">Transmembrane helix</keyword>
<dbReference type="EMBL" id="MOXJ01000003">
    <property type="protein sequence ID" value="PDO11343.1"/>
    <property type="molecule type" value="Genomic_DNA"/>
</dbReference>
<keyword evidence="1" id="KW-0472">Membrane</keyword>
<name>A0A2A6E2Y7_9BACL</name>
<sequence>MTLRIWFRWFWTTLAVGVAASMVVWAALKALVPGFVFDVGVGWYEPVLALLGGATISVLAQMGFFAFLMLRYVALGMFGRRTYLLNALQAALTAVALLDLALLGVWLVPERSVSAGDVALAAVVGGAGALVAYRKSRLTNRSAFWPTWFFMSAVTAVEAVPALRTDATPHVWFMTLTLLACNAWQIMSLSSWVDRGRLSETGAAAGDGGASRM</sequence>
<feature type="transmembrane region" description="Helical" evidence="1">
    <location>
        <begin position="48"/>
        <end position="70"/>
    </location>
</feature>
<dbReference type="AlphaFoldDB" id="A0A2A6E2Y7"/>
<evidence type="ECO:0000256" key="1">
    <source>
        <dbReference type="SAM" id="Phobius"/>
    </source>
</evidence>
<proteinExistence type="predicted"/>
<feature type="transmembrane region" description="Helical" evidence="1">
    <location>
        <begin position="169"/>
        <end position="187"/>
    </location>
</feature>
<feature type="transmembrane region" description="Helical" evidence="1">
    <location>
        <begin position="113"/>
        <end position="133"/>
    </location>
</feature>
<evidence type="ECO:0008006" key="4">
    <source>
        <dbReference type="Google" id="ProtNLM"/>
    </source>
</evidence>
<dbReference type="Proteomes" id="UP000243688">
    <property type="component" value="Unassembled WGS sequence"/>
</dbReference>